<name>A0A6C2UHN0_9BACT</name>
<evidence type="ECO:0000313" key="2">
    <source>
        <dbReference type="Proteomes" id="UP000346198"/>
    </source>
</evidence>
<reference evidence="1 2" key="1">
    <citation type="submission" date="2019-04" db="EMBL/GenBank/DDBJ databases">
        <authorList>
            <person name="Van Vliet M D."/>
        </authorList>
    </citation>
    <scope>NUCLEOTIDE SEQUENCE [LARGE SCALE GENOMIC DNA]</scope>
    <source>
        <strain evidence="1 2">F21</strain>
    </source>
</reference>
<gene>
    <name evidence="1" type="ORF">SCARR_00917</name>
</gene>
<proteinExistence type="predicted"/>
<keyword evidence="2" id="KW-1185">Reference proteome</keyword>
<protein>
    <submittedName>
        <fullName evidence="1">Uncharacterized protein</fullName>
    </submittedName>
</protein>
<dbReference type="EMBL" id="CAAHFH010000001">
    <property type="protein sequence ID" value="VGO18864.1"/>
    <property type="molecule type" value="Genomic_DNA"/>
</dbReference>
<organism evidence="1 2">
    <name type="scientific">Pontiella sulfatireligans</name>
    <dbReference type="NCBI Taxonomy" id="2750658"/>
    <lineage>
        <taxon>Bacteria</taxon>
        <taxon>Pseudomonadati</taxon>
        <taxon>Kiritimatiellota</taxon>
        <taxon>Kiritimatiellia</taxon>
        <taxon>Kiritimatiellales</taxon>
        <taxon>Pontiellaceae</taxon>
        <taxon>Pontiella</taxon>
    </lineage>
</organism>
<dbReference type="AlphaFoldDB" id="A0A6C2UHN0"/>
<dbReference type="Proteomes" id="UP000346198">
    <property type="component" value="Unassembled WGS sequence"/>
</dbReference>
<accession>A0A6C2UHN0</accession>
<evidence type="ECO:0000313" key="1">
    <source>
        <dbReference type="EMBL" id="VGO18864.1"/>
    </source>
</evidence>
<sequence length="52" mass="5500">MFSLRPGSSNAHMFKAVRGSGTVVAVKEIGRGLVEFSLLTKAGGDVAFEVKF</sequence>